<protein>
    <submittedName>
        <fullName evidence="4">DNA-binding response regulator</fullName>
    </submittedName>
    <submittedName>
        <fullName evidence="5">LytTR family two component transcriptional regulator</fullName>
    </submittedName>
</protein>
<dbReference type="AlphaFoldDB" id="A0A3N0W424"/>
<evidence type="ECO:0000313" key="4">
    <source>
        <dbReference type="EMBL" id="ROH99819.1"/>
    </source>
</evidence>
<dbReference type="OrthoDB" id="2168082at2"/>
<evidence type="ECO:0000313" key="5">
    <source>
        <dbReference type="EMBL" id="TDX95251.1"/>
    </source>
</evidence>
<gene>
    <name evidence="5" type="ORF">BCF50_1028</name>
    <name evidence="4" type="ORF">EGI05_02725</name>
</gene>
<evidence type="ECO:0000313" key="7">
    <source>
        <dbReference type="Proteomes" id="UP000295709"/>
    </source>
</evidence>
<dbReference type="Pfam" id="PF00072">
    <property type="entry name" value="Response_reg"/>
    <property type="match status" value="1"/>
</dbReference>
<feature type="domain" description="Response regulatory" evidence="2">
    <location>
        <begin position="6"/>
        <end position="120"/>
    </location>
</feature>
<dbReference type="EMBL" id="SOQW01000001">
    <property type="protein sequence ID" value="TDX95251.1"/>
    <property type="molecule type" value="Genomic_DNA"/>
</dbReference>
<evidence type="ECO:0000259" key="3">
    <source>
        <dbReference type="PROSITE" id="PS50930"/>
    </source>
</evidence>
<dbReference type="PANTHER" id="PTHR37299">
    <property type="entry name" value="TRANSCRIPTIONAL REGULATOR-RELATED"/>
    <property type="match status" value="1"/>
</dbReference>
<sequence>MTQNLHIVIIEDEAATARNLEYILKEINKDAQIIMTLQSIAEAVDWFTSNDSAYDLIFSDVRLSDGLSFEIFRQVNIRKPVIFVTAYNDYAIEAFRNNGIDYVLKPFDGEEIQRTLLKYNTLIASDVKNEQTKTAALLQELKYATKQYKKSFLVHYCGRLLPIEAAKINWFYTANEIVYAHLADSRQYVVEFTLEQLEHELDPALFFRANRQFIINKNAVDAVEYFFNGRLLVKIHPLPQEQILVSKAKAMHFRKWLDQ</sequence>
<evidence type="ECO:0000256" key="1">
    <source>
        <dbReference type="PROSITE-ProRule" id="PRU00169"/>
    </source>
</evidence>
<proteinExistence type="predicted"/>
<dbReference type="InterPro" id="IPR007492">
    <property type="entry name" value="LytTR_DNA-bd_dom"/>
</dbReference>
<dbReference type="PROSITE" id="PS50930">
    <property type="entry name" value="HTH_LYTTR"/>
    <property type="match status" value="1"/>
</dbReference>
<dbReference type="EMBL" id="RJTX01000001">
    <property type="protein sequence ID" value="ROH99819.1"/>
    <property type="molecule type" value="Genomic_DNA"/>
</dbReference>
<dbReference type="RefSeq" id="WP_123261528.1">
    <property type="nucleotide sequence ID" value="NZ_RJTX01000001.1"/>
</dbReference>
<organism evidence="4 6">
    <name type="scientific">Chryseobacterium daecheongense</name>
    <dbReference type="NCBI Taxonomy" id="192389"/>
    <lineage>
        <taxon>Bacteria</taxon>
        <taxon>Pseudomonadati</taxon>
        <taxon>Bacteroidota</taxon>
        <taxon>Flavobacteriia</taxon>
        <taxon>Flavobacteriales</taxon>
        <taxon>Weeksellaceae</taxon>
        <taxon>Chryseobacterium group</taxon>
        <taxon>Chryseobacterium</taxon>
    </lineage>
</organism>
<dbReference type="Proteomes" id="UP000269375">
    <property type="component" value="Unassembled WGS sequence"/>
</dbReference>
<dbReference type="Gene3D" id="2.40.50.1020">
    <property type="entry name" value="LytTr DNA-binding domain"/>
    <property type="match status" value="1"/>
</dbReference>
<dbReference type="PANTHER" id="PTHR37299:SF1">
    <property type="entry name" value="STAGE 0 SPORULATION PROTEIN A HOMOLOG"/>
    <property type="match status" value="1"/>
</dbReference>
<dbReference type="SMART" id="SM00850">
    <property type="entry name" value="LytTR"/>
    <property type="match status" value="1"/>
</dbReference>
<evidence type="ECO:0000259" key="2">
    <source>
        <dbReference type="PROSITE" id="PS50110"/>
    </source>
</evidence>
<dbReference type="Gene3D" id="3.40.50.2300">
    <property type="match status" value="1"/>
</dbReference>
<name>A0A3N0W424_9FLAO</name>
<reference evidence="4" key="1">
    <citation type="submission" date="2018-11" db="EMBL/GenBank/DDBJ databases">
        <title>Proposal to divide the Flavobacteriaceae and reorganize its genera based on Amino Acid Identity values calculated from whole genome sequences.</title>
        <authorList>
            <person name="Nicholson A.C."/>
            <person name="Gulvik C.A."/>
            <person name="Whitney A.M."/>
            <person name="Humrighouse B.W."/>
            <person name="Bell M."/>
            <person name="Holmes B."/>
            <person name="Steigerwalt A."/>
            <person name="Villarma A."/>
            <person name="Sheth M."/>
            <person name="Batra D."/>
            <person name="Pryor J."/>
            <person name="Bernardet J.-F."/>
            <person name="Hugo C."/>
            <person name="Kampfer P."/>
            <person name="Newman J."/>
            <person name="Mcquiston J.R."/>
        </authorList>
    </citation>
    <scope>NUCLEOTIDE SEQUENCE</scope>
    <source>
        <strain evidence="4">DSM 15235</strain>
    </source>
</reference>
<evidence type="ECO:0000313" key="6">
    <source>
        <dbReference type="Proteomes" id="UP000269375"/>
    </source>
</evidence>
<dbReference type="InterPro" id="IPR011006">
    <property type="entry name" value="CheY-like_superfamily"/>
</dbReference>
<dbReference type="PROSITE" id="PS50110">
    <property type="entry name" value="RESPONSE_REGULATORY"/>
    <property type="match status" value="1"/>
</dbReference>
<feature type="modified residue" description="4-aspartylphosphate" evidence="1">
    <location>
        <position position="60"/>
    </location>
</feature>
<dbReference type="GO" id="GO:0003677">
    <property type="term" value="F:DNA binding"/>
    <property type="evidence" value="ECO:0007669"/>
    <property type="project" value="UniProtKB-KW"/>
</dbReference>
<keyword evidence="7" id="KW-1185">Reference proteome</keyword>
<dbReference type="InterPro" id="IPR046947">
    <property type="entry name" value="LytR-like"/>
</dbReference>
<dbReference type="Proteomes" id="UP000295709">
    <property type="component" value="Unassembled WGS sequence"/>
</dbReference>
<dbReference type="Pfam" id="PF04397">
    <property type="entry name" value="LytTR"/>
    <property type="match status" value="1"/>
</dbReference>
<accession>A0A3N0W424</accession>
<dbReference type="GO" id="GO:0000156">
    <property type="term" value="F:phosphorelay response regulator activity"/>
    <property type="evidence" value="ECO:0007669"/>
    <property type="project" value="InterPro"/>
</dbReference>
<dbReference type="SUPFAM" id="SSF52172">
    <property type="entry name" value="CheY-like"/>
    <property type="match status" value="1"/>
</dbReference>
<dbReference type="InterPro" id="IPR001789">
    <property type="entry name" value="Sig_transdc_resp-reg_receiver"/>
</dbReference>
<feature type="domain" description="HTH LytTR-type" evidence="3">
    <location>
        <begin position="152"/>
        <end position="259"/>
    </location>
</feature>
<keyword evidence="1" id="KW-0597">Phosphoprotein</keyword>
<reference evidence="5 7" key="2">
    <citation type="submission" date="2019-03" db="EMBL/GenBank/DDBJ databases">
        <title>Genomic Encyclopedia of Archaeal and Bacterial Type Strains, Phase II (KMG-II): from individual species to whole genera.</title>
        <authorList>
            <person name="Goeker M."/>
        </authorList>
    </citation>
    <scope>NUCLEOTIDE SEQUENCE [LARGE SCALE GENOMIC DNA]</scope>
    <source>
        <strain evidence="5 7">DSM 15235</strain>
    </source>
</reference>
<comment type="caution">
    <text evidence="4">The sequence shown here is derived from an EMBL/GenBank/DDBJ whole genome shotgun (WGS) entry which is preliminary data.</text>
</comment>
<keyword evidence="4" id="KW-0238">DNA-binding</keyword>
<dbReference type="SMART" id="SM00448">
    <property type="entry name" value="REC"/>
    <property type="match status" value="1"/>
</dbReference>